<reference evidence="2 3" key="1">
    <citation type="submission" date="2011-05" db="EMBL/GenBank/DDBJ databases">
        <title>Whole genome sequence of Microlunatus phosphovorus NM-1.</title>
        <authorList>
            <person name="Hosoyama A."/>
            <person name="Sasaki K."/>
            <person name="Harada T."/>
            <person name="Igarashi R."/>
            <person name="Kawakoshi A."/>
            <person name="Sasagawa M."/>
            <person name="Fukada J."/>
            <person name="Nakamura S."/>
            <person name="Katano Y."/>
            <person name="Hanada S."/>
            <person name="Kamagata Y."/>
            <person name="Nakamura N."/>
            <person name="Yamazaki S."/>
            <person name="Fujita N."/>
        </authorList>
    </citation>
    <scope>NUCLEOTIDE SEQUENCE [LARGE SCALE GENOMIC DNA]</scope>
    <source>
        <strain evidence="3">ATCC 700054 / DSM 10555 / JCM 9379 / NBRC 101784 / NCIMB 13414 / VKM Ac-1990 / NM-1</strain>
    </source>
</reference>
<proteinExistence type="predicted"/>
<dbReference type="Proteomes" id="UP000007947">
    <property type="component" value="Chromosome"/>
</dbReference>
<dbReference type="InterPro" id="IPR057679">
    <property type="entry name" value="DUF7919"/>
</dbReference>
<dbReference type="AlphaFoldDB" id="F5XQB7"/>
<dbReference type="HOGENOM" id="CLU_133158_0_0_11"/>
<keyword evidence="3" id="KW-1185">Reference proteome</keyword>
<sequence length="140" mass="15887">MGDMTFFSDFSNYRYRATLVPMVNIGWLGAGRSFPTGPVPTDVIEKLMLLTEDLHNIMRGVHDCEFCQEESPIRLAAKVPRGYVSLGMGELHRIDVDETIFTAPSLVIHYIIQHNYQPPENFIRAVREGRPCDGRCGNEE</sequence>
<evidence type="ECO:0000259" key="1">
    <source>
        <dbReference type="Pfam" id="PF25535"/>
    </source>
</evidence>
<evidence type="ECO:0000313" key="3">
    <source>
        <dbReference type="Proteomes" id="UP000007947"/>
    </source>
</evidence>
<organism evidence="2 3">
    <name type="scientific">Microlunatus phosphovorus (strain ATCC 700054 / DSM 10555 / JCM 9379 / NBRC 101784 / NCIMB 13414 / VKM Ac-1990 / NM-1)</name>
    <dbReference type="NCBI Taxonomy" id="1032480"/>
    <lineage>
        <taxon>Bacteria</taxon>
        <taxon>Bacillati</taxon>
        <taxon>Actinomycetota</taxon>
        <taxon>Actinomycetes</taxon>
        <taxon>Propionibacteriales</taxon>
        <taxon>Propionibacteriaceae</taxon>
        <taxon>Microlunatus</taxon>
    </lineage>
</organism>
<feature type="domain" description="DUF7919" evidence="1">
    <location>
        <begin position="5"/>
        <end position="127"/>
    </location>
</feature>
<dbReference type="KEGG" id="mph:MLP_14030"/>
<evidence type="ECO:0000313" key="2">
    <source>
        <dbReference type="EMBL" id="BAK34417.1"/>
    </source>
</evidence>
<dbReference type="eggNOG" id="ENOG503375I">
    <property type="taxonomic scope" value="Bacteria"/>
</dbReference>
<protein>
    <recommendedName>
        <fullName evidence="1">DUF7919 domain-containing protein</fullName>
    </recommendedName>
</protein>
<accession>F5XQB7</accession>
<dbReference type="Pfam" id="PF25535">
    <property type="entry name" value="DUF7919"/>
    <property type="match status" value="1"/>
</dbReference>
<name>F5XQB7_MICPN</name>
<dbReference type="STRING" id="1032480.MLP_14030"/>
<dbReference type="EMBL" id="AP012204">
    <property type="protein sequence ID" value="BAK34417.1"/>
    <property type="molecule type" value="Genomic_DNA"/>
</dbReference>
<gene>
    <name evidence="2" type="ordered locus">MLP_14030</name>
</gene>